<dbReference type="Gene3D" id="1.10.10.60">
    <property type="entry name" value="Homeodomain-like"/>
    <property type="match status" value="2"/>
</dbReference>
<feature type="domain" description="HTH araC/xylS-type" evidence="4">
    <location>
        <begin position="101"/>
        <end position="200"/>
    </location>
</feature>
<dbReference type="PANTHER" id="PTHR43280">
    <property type="entry name" value="ARAC-FAMILY TRANSCRIPTIONAL REGULATOR"/>
    <property type="match status" value="1"/>
</dbReference>
<evidence type="ECO:0000313" key="6">
    <source>
        <dbReference type="Proteomes" id="UP001519887"/>
    </source>
</evidence>
<keyword evidence="6" id="KW-1185">Reference proteome</keyword>
<dbReference type="InterPro" id="IPR009057">
    <property type="entry name" value="Homeodomain-like_sf"/>
</dbReference>
<dbReference type="PROSITE" id="PS00041">
    <property type="entry name" value="HTH_ARAC_FAMILY_1"/>
    <property type="match status" value="1"/>
</dbReference>
<dbReference type="EMBL" id="JAHZIK010000218">
    <property type="protein sequence ID" value="MBW7454570.1"/>
    <property type="molecule type" value="Genomic_DNA"/>
</dbReference>
<comment type="caution">
    <text evidence="5">The sequence shown here is derived from an EMBL/GenBank/DDBJ whole genome shotgun (WGS) entry which is preliminary data.</text>
</comment>
<dbReference type="PANTHER" id="PTHR43280:SF2">
    <property type="entry name" value="HTH-TYPE TRANSCRIPTIONAL REGULATOR EXSA"/>
    <property type="match status" value="1"/>
</dbReference>
<keyword evidence="2" id="KW-0238">DNA-binding</keyword>
<feature type="non-terminal residue" evidence="5">
    <location>
        <position position="1"/>
    </location>
</feature>
<evidence type="ECO:0000256" key="1">
    <source>
        <dbReference type="ARBA" id="ARBA00023015"/>
    </source>
</evidence>
<dbReference type="Pfam" id="PF12833">
    <property type="entry name" value="HTH_18"/>
    <property type="match status" value="1"/>
</dbReference>
<sequence length="207" mass="24136">VRMNSCQEAQQLVTCRVNDLRASHAPMEACVLEIHKVVLSLLNTVQELGSPPQTTALYNQINELYRYKTLDDIEAWFKQLVQSIMTAITENRAQFTNMQIMRAVEYIDTNYANEKISLQELCRHVLMSTSYFSLVFKQHTGETFVEYLTRVRMEKARELLQFTSLKFYEIADRIGYGDPNYFSILFKKHAGVSPREYRDRLAKERAG</sequence>
<evidence type="ECO:0000256" key="2">
    <source>
        <dbReference type="ARBA" id="ARBA00023125"/>
    </source>
</evidence>
<dbReference type="InterPro" id="IPR020449">
    <property type="entry name" value="Tscrpt_reg_AraC-type_HTH"/>
</dbReference>
<reference evidence="5 6" key="1">
    <citation type="submission" date="2021-07" db="EMBL/GenBank/DDBJ databases">
        <title>Paenibacillus radiodurans sp. nov., isolated from the southeastern edge of Tengger Desert.</title>
        <authorList>
            <person name="Zhang G."/>
        </authorList>
    </citation>
    <scope>NUCLEOTIDE SEQUENCE [LARGE SCALE GENOMIC DNA]</scope>
    <source>
        <strain evidence="5 6">CCM 7311</strain>
    </source>
</reference>
<gene>
    <name evidence="5" type="ORF">K0U00_11065</name>
</gene>
<accession>A0ABS7C100</accession>
<dbReference type="Proteomes" id="UP001519887">
    <property type="component" value="Unassembled WGS sequence"/>
</dbReference>
<keyword evidence="1" id="KW-0805">Transcription regulation</keyword>
<evidence type="ECO:0000256" key="3">
    <source>
        <dbReference type="ARBA" id="ARBA00023163"/>
    </source>
</evidence>
<organism evidence="5 6">
    <name type="scientific">Paenibacillus sepulcri</name>
    <dbReference type="NCBI Taxonomy" id="359917"/>
    <lineage>
        <taxon>Bacteria</taxon>
        <taxon>Bacillati</taxon>
        <taxon>Bacillota</taxon>
        <taxon>Bacilli</taxon>
        <taxon>Bacillales</taxon>
        <taxon>Paenibacillaceae</taxon>
        <taxon>Paenibacillus</taxon>
    </lineage>
</organism>
<protein>
    <submittedName>
        <fullName evidence="5">Helix-turn-helix transcriptional regulator</fullName>
    </submittedName>
</protein>
<dbReference type="InterPro" id="IPR018062">
    <property type="entry name" value="HTH_AraC-typ_CS"/>
</dbReference>
<keyword evidence="3" id="KW-0804">Transcription</keyword>
<dbReference type="SUPFAM" id="SSF46689">
    <property type="entry name" value="Homeodomain-like"/>
    <property type="match status" value="2"/>
</dbReference>
<dbReference type="PRINTS" id="PR00032">
    <property type="entry name" value="HTHARAC"/>
</dbReference>
<evidence type="ECO:0000313" key="5">
    <source>
        <dbReference type="EMBL" id="MBW7454570.1"/>
    </source>
</evidence>
<dbReference type="PROSITE" id="PS01124">
    <property type="entry name" value="HTH_ARAC_FAMILY_2"/>
    <property type="match status" value="1"/>
</dbReference>
<dbReference type="SMART" id="SM00342">
    <property type="entry name" value="HTH_ARAC"/>
    <property type="match status" value="1"/>
</dbReference>
<dbReference type="InterPro" id="IPR018060">
    <property type="entry name" value="HTH_AraC"/>
</dbReference>
<evidence type="ECO:0000259" key="4">
    <source>
        <dbReference type="PROSITE" id="PS01124"/>
    </source>
</evidence>
<name>A0ABS7C100_9BACL</name>
<proteinExistence type="predicted"/>